<keyword evidence="2" id="KW-1185">Reference proteome</keyword>
<sequence length="161" mass="17400">MVMNKAVNLQLIETLTMGNYMLNRLSVINIIAEIYILGPVYCSLDVEAADVIVATALVDVAVLVVDVEDSDNDGIEDCVFLFKVWRLITISVGISMVIDSAVDTDDVLVRVVTGSKQTSNSVVPDEVCKPAISFKSIQLAPTLSLSVKGKLKTRVSFSSTM</sequence>
<dbReference type="EMBL" id="JRES01000182">
    <property type="protein sequence ID" value="KNC33562.1"/>
    <property type="molecule type" value="Genomic_DNA"/>
</dbReference>
<accession>A0A0L0CMX1</accession>
<organism evidence="1 2">
    <name type="scientific">Lucilia cuprina</name>
    <name type="common">Green bottle fly</name>
    <name type="synonym">Australian sheep blowfly</name>
    <dbReference type="NCBI Taxonomy" id="7375"/>
    <lineage>
        <taxon>Eukaryota</taxon>
        <taxon>Metazoa</taxon>
        <taxon>Ecdysozoa</taxon>
        <taxon>Arthropoda</taxon>
        <taxon>Hexapoda</taxon>
        <taxon>Insecta</taxon>
        <taxon>Pterygota</taxon>
        <taxon>Neoptera</taxon>
        <taxon>Endopterygota</taxon>
        <taxon>Diptera</taxon>
        <taxon>Brachycera</taxon>
        <taxon>Muscomorpha</taxon>
        <taxon>Oestroidea</taxon>
        <taxon>Calliphoridae</taxon>
        <taxon>Luciliinae</taxon>
        <taxon>Lucilia</taxon>
    </lineage>
</organism>
<protein>
    <submittedName>
        <fullName evidence="1">Uncharacterized protein</fullName>
    </submittedName>
</protein>
<evidence type="ECO:0000313" key="2">
    <source>
        <dbReference type="Proteomes" id="UP000037069"/>
    </source>
</evidence>
<dbReference type="AlphaFoldDB" id="A0A0L0CMX1"/>
<comment type="caution">
    <text evidence="1">The sequence shown here is derived from an EMBL/GenBank/DDBJ whole genome shotgun (WGS) entry which is preliminary data.</text>
</comment>
<gene>
    <name evidence="1" type="ORF">FF38_03832</name>
</gene>
<name>A0A0L0CMX1_LUCCU</name>
<reference evidence="1 2" key="1">
    <citation type="journal article" date="2015" name="Nat. Commun.">
        <title>Lucilia cuprina genome unlocks parasitic fly biology to underpin future interventions.</title>
        <authorList>
            <person name="Anstead C.A."/>
            <person name="Korhonen P.K."/>
            <person name="Young N.D."/>
            <person name="Hall R.S."/>
            <person name="Jex A.R."/>
            <person name="Murali S.C."/>
            <person name="Hughes D.S."/>
            <person name="Lee S.F."/>
            <person name="Perry T."/>
            <person name="Stroehlein A.J."/>
            <person name="Ansell B.R."/>
            <person name="Breugelmans B."/>
            <person name="Hofmann A."/>
            <person name="Qu J."/>
            <person name="Dugan S."/>
            <person name="Lee S.L."/>
            <person name="Chao H."/>
            <person name="Dinh H."/>
            <person name="Han Y."/>
            <person name="Doddapaneni H.V."/>
            <person name="Worley K.C."/>
            <person name="Muzny D.M."/>
            <person name="Ioannidis P."/>
            <person name="Waterhouse R.M."/>
            <person name="Zdobnov E.M."/>
            <person name="James P.J."/>
            <person name="Bagnall N.H."/>
            <person name="Kotze A.C."/>
            <person name="Gibbs R.A."/>
            <person name="Richards S."/>
            <person name="Batterham P."/>
            <person name="Gasser R.B."/>
        </authorList>
    </citation>
    <scope>NUCLEOTIDE SEQUENCE [LARGE SCALE GENOMIC DNA]</scope>
    <source>
        <strain evidence="1 2">LS</strain>
        <tissue evidence="1">Full body</tissue>
    </source>
</reference>
<proteinExistence type="predicted"/>
<dbReference type="Proteomes" id="UP000037069">
    <property type="component" value="Unassembled WGS sequence"/>
</dbReference>
<evidence type="ECO:0000313" key="1">
    <source>
        <dbReference type="EMBL" id="KNC33562.1"/>
    </source>
</evidence>